<dbReference type="AlphaFoldDB" id="A0AAW0E2U2"/>
<keyword evidence="3" id="KW-1185">Reference proteome</keyword>
<evidence type="ECO:0000313" key="3">
    <source>
        <dbReference type="Proteomes" id="UP001383192"/>
    </source>
</evidence>
<dbReference type="EMBL" id="JAYKXP010000004">
    <property type="protein sequence ID" value="KAK7059222.1"/>
    <property type="molecule type" value="Genomic_DNA"/>
</dbReference>
<proteinExistence type="predicted"/>
<protein>
    <submittedName>
        <fullName evidence="2">Uncharacterized protein</fullName>
    </submittedName>
</protein>
<comment type="caution">
    <text evidence="2">The sequence shown here is derived from an EMBL/GenBank/DDBJ whole genome shotgun (WGS) entry which is preliminary data.</text>
</comment>
<feature type="compositionally biased region" description="Basic and acidic residues" evidence="1">
    <location>
        <begin position="35"/>
        <end position="46"/>
    </location>
</feature>
<sequence>MTSALSSTDPTTQSHSLENFAQVSAAETNITQEGESSRSGEGEDSKNPITIPQHDVLPSPPLTRSNTGESRVVEALDILVPSPRSEKDLGDDRDWEDPLRQTNTEQDILDIHPATDNYSDGGDSVIDSNGRLRIPGEKTTSPRPNSELRIDTTRSPPTPQPWDLVDPPPQNGQKLPNPFGTLKSNNFSVLQNSARSRSLIPKSSYYFGPPPPGSAYGTPPVGQIGVHHPREVLRVERDYTGGELIQFAPIYPLELEGRVSGPLPHVLSN</sequence>
<feature type="region of interest" description="Disordered" evidence="1">
    <location>
        <begin position="1"/>
        <end position="175"/>
    </location>
</feature>
<organism evidence="2 3">
    <name type="scientific">Paramarasmius palmivorus</name>
    <dbReference type="NCBI Taxonomy" id="297713"/>
    <lineage>
        <taxon>Eukaryota</taxon>
        <taxon>Fungi</taxon>
        <taxon>Dikarya</taxon>
        <taxon>Basidiomycota</taxon>
        <taxon>Agaricomycotina</taxon>
        <taxon>Agaricomycetes</taxon>
        <taxon>Agaricomycetidae</taxon>
        <taxon>Agaricales</taxon>
        <taxon>Marasmiineae</taxon>
        <taxon>Marasmiaceae</taxon>
        <taxon>Paramarasmius</taxon>
    </lineage>
</organism>
<name>A0AAW0E2U2_9AGAR</name>
<evidence type="ECO:0000313" key="2">
    <source>
        <dbReference type="EMBL" id="KAK7059222.1"/>
    </source>
</evidence>
<feature type="compositionally biased region" description="Pro residues" evidence="1">
    <location>
        <begin position="156"/>
        <end position="170"/>
    </location>
</feature>
<evidence type="ECO:0000256" key="1">
    <source>
        <dbReference type="SAM" id="MobiDB-lite"/>
    </source>
</evidence>
<gene>
    <name evidence="2" type="ORF">VNI00_001849</name>
</gene>
<feature type="compositionally biased region" description="Basic and acidic residues" evidence="1">
    <location>
        <begin position="84"/>
        <end position="99"/>
    </location>
</feature>
<dbReference type="Proteomes" id="UP001383192">
    <property type="component" value="Unassembled WGS sequence"/>
</dbReference>
<reference evidence="2 3" key="1">
    <citation type="submission" date="2024-01" db="EMBL/GenBank/DDBJ databases">
        <title>A draft genome for a cacao thread blight-causing isolate of Paramarasmius palmivorus.</title>
        <authorList>
            <person name="Baruah I.K."/>
            <person name="Bukari Y."/>
            <person name="Amoako-Attah I."/>
            <person name="Meinhardt L.W."/>
            <person name="Bailey B.A."/>
            <person name="Cohen S.P."/>
        </authorList>
    </citation>
    <scope>NUCLEOTIDE SEQUENCE [LARGE SCALE GENOMIC DNA]</scope>
    <source>
        <strain evidence="2 3">GH-12</strain>
    </source>
</reference>
<feature type="compositionally biased region" description="Polar residues" evidence="1">
    <location>
        <begin position="1"/>
        <end position="32"/>
    </location>
</feature>
<accession>A0AAW0E2U2</accession>